<evidence type="ECO:0000256" key="1">
    <source>
        <dbReference type="SAM" id="MobiDB-lite"/>
    </source>
</evidence>
<sequence length="132" mass="15180">MQNPAEFLQLHNRLRHLERPSPMPRQIRLGLPEPFGGNADDCQAFLASCQLEFDFNPSEFPSEQSKVAYALSFLTGRAKRWDLGYGPEHRQWVPERDILDKDLLARFHLDHPDQPSRPSGSRTLRGGVMTRL</sequence>
<proteinExistence type="predicted"/>
<accession>A0A3B3BXI0</accession>
<organism evidence="2 3">
    <name type="scientific">Oryzias melastigma</name>
    <name type="common">Marine medaka</name>
    <dbReference type="NCBI Taxonomy" id="30732"/>
    <lineage>
        <taxon>Eukaryota</taxon>
        <taxon>Metazoa</taxon>
        <taxon>Chordata</taxon>
        <taxon>Craniata</taxon>
        <taxon>Vertebrata</taxon>
        <taxon>Euteleostomi</taxon>
        <taxon>Actinopterygii</taxon>
        <taxon>Neopterygii</taxon>
        <taxon>Teleostei</taxon>
        <taxon>Neoteleostei</taxon>
        <taxon>Acanthomorphata</taxon>
        <taxon>Ovalentaria</taxon>
        <taxon>Atherinomorphae</taxon>
        <taxon>Beloniformes</taxon>
        <taxon>Adrianichthyidae</taxon>
        <taxon>Oryziinae</taxon>
        <taxon>Oryzias</taxon>
    </lineage>
</organism>
<reference evidence="2" key="1">
    <citation type="submission" date="2025-08" db="UniProtKB">
        <authorList>
            <consortium name="Ensembl"/>
        </authorList>
    </citation>
    <scope>IDENTIFICATION</scope>
</reference>
<dbReference type="AlphaFoldDB" id="A0A3B3BXI0"/>
<feature type="region of interest" description="Disordered" evidence="1">
    <location>
        <begin position="109"/>
        <end position="132"/>
    </location>
</feature>
<reference evidence="2" key="2">
    <citation type="submission" date="2025-09" db="UniProtKB">
        <authorList>
            <consortium name="Ensembl"/>
        </authorList>
    </citation>
    <scope>IDENTIFICATION</scope>
</reference>
<protein>
    <recommendedName>
        <fullName evidence="4">DUF4939 domain-containing protein</fullName>
    </recommendedName>
</protein>
<evidence type="ECO:0000313" key="3">
    <source>
        <dbReference type="Proteomes" id="UP000261560"/>
    </source>
</evidence>
<dbReference type="Ensembl" id="ENSOMET00000000646.1">
    <property type="protein sequence ID" value="ENSOMEP00000009512.1"/>
    <property type="gene ID" value="ENSOMEG00000010718.1"/>
</dbReference>
<name>A0A3B3BXI0_ORYME</name>
<evidence type="ECO:0008006" key="4">
    <source>
        <dbReference type="Google" id="ProtNLM"/>
    </source>
</evidence>
<dbReference type="Proteomes" id="UP000261560">
    <property type="component" value="Unplaced"/>
</dbReference>
<keyword evidence="3" id="KW-1185">Reference proteome</keyword>
<dbReference type="CDD" id="cd00024">
    <property type="entry name" value="CD_CSD"/>
    <property type="match status" value="1"/>
</dbReference>
<evidence type="ECO:0000313" key="2">
    <source>
        <dbReference type="Ensembl" id="ENSOMEP00000009512.1"/>
    </source>
</evidence>
<dbReference type="GeneTree" id="ENSGT01030000234793"/>
<dbReference type="PaxDb" id="30732-ENSOMEP00000009512"/>